<comment type="caution">
    <text evidence="8">The sequence shown here is derived from an EMBL/GenBank/DDBJ whole genome shotgun (WGS) entry which is preliminary data.</text>
</comment>
<feature type="transmembrane region" description="Helical" evidence="6">
    <location>
        <begin position="103"/>
        <end position="123"/>
    </location>
</feature>
<dbReference type="Pfam" id="PF00083">
    <property type="entry name" value="Sugar_tr"/>
    <property type="match status" value="1"/>
</dbReference>
<evidence type="ECO:0000256" key="1">
    <source>
        <dbReference type="ARBA" id="ARBA00004141"/>
    </source>
</evidence>
<keyword evidence="5 6" id="KW-0472">Membrane</keyword>
<reference evidence="8 9" key="1">
    <citation type="submission" date="2019-03" db="EMBL/GenBank/DDBJ databases">
        <title>Single cell metagenomics reveals metabolic interactions within the superorganism composed of flagellate Streblomastix strix and complex community of Bacteroidetes bacteria on its surface.</title>
        <authorList>
            <person name="Treitli S.C."/>
            <person name="Kolisko M."/>
            <person name="Husnik F."/>
            <person name="Keeling P."/>
            <person name="Hampl V."/>
        </authorList>
    </citation>
    <scope>NUCLEOTIDE SEQUENCE [LARGE SCALE GENOMIC DNA]</scope>
    <source>
        <strain evidence="8">ST1C</strain>
    </source>
</reference>
<feature type="domain" description="Major facilitator superfamily (MFS) profile" evidence="7">
    <location>
        <begin position="13"/>
        <end position="172"/>
    </location>
</feature>
<gene>
    <name evidence="8" type="ORF">EZS28_028061</name>
</gene>
<accession>A0A5J4V214</accession>
<evidence type="ECO:0000256" key="4">
    <source>
        <dbReference type="ARBA" id="ARBA00022989"/>
    </source>
</evidence>
<sequence length="172" mass="18478">MSSRKELKSDVWALFVSLFGGVCFGMGAGIIAGILGEPRFLELSSGQSGLFSASLVYGIAFGSILPAFLADIVGRKLIFIIAGFESFLFHIILAFMNSTAACIVMRALAGIGIGAITTLAPSYTAELASDKRRSILLGLYQVNITIGIALGYLFNIPFNYVSDGWRFKFELI</sequence>
<dbReference type="InterPro" id="IPR020846">
    <property type="entry name" value="MFS_dom"/>
</dbReference>
<dbReference type="InterPro" id="IPR050360">
    <property type="entry name" value="MFS_Sugar_Transporters"/>
</dbReference>
<protein>
    <recommendedName>
        <fullName evidence="7">Major facilitator superfamily (MFS) profile domain-containing protein</fullName>
    </recommendedName>
</protein>
<evidence type="ECO:0000256" key="3">
    <source>
        <dbReference type="ARBA" id="ARBA00022692"/>
    </source>
</evidence>
<dbReference type="SUPFAM" id="SSF103473">
    <property type="entry name" value="MFS general substrate transporter"/>
    <property type="match status" value="1"/>
</dbReference>
<keyword evidence="4 6" id="KW-1133">Transmembrane helix</keyword>
<feature type="transmembrane region" description="Helical" evidence="6">
    <location>
        <begin position="12"/>
        <end position="36"/>
    </location>
</feature>
<dbReference type="InterPro" id="IPR036259">
    <property type="entry name" value="MFS_trans_sf"/>
</dbReference>
<dbReference type="PANTHER" id="PTHR48022:SF2">
    <property type="entry name" value="PLASTIDIC GLUCOSE TRANSPORTER 4"/>
    <property type="match status" value="1"/>
</dbReference>
<evidence type="ECO:0000259" key="7">
    <source>
        <dbReference type="PROSITE" id="PS50850"/>
    </source>
</evidence>
<dbReference type="Proteomes" id="UP000324800">
    <property type="component" value="Unassembled WGS sequence"/>
</dbReference>
<comment type="subcellular location">
    <subcellularLocation>
        <location evidence="1">Membrane</location>
        <topology evidence="1">Multi-pass membrane protein</topology>
    </subcellularLocation>
</comment>
<dbReference type="OrthoDB" id="6612291at2759"/>
<comment type="similarity">
    <text evidence="2">Belongs to the major facilitator superfamily. Sugar transporter (TC 2.A.1.1) family.</text>
</comment>
<name>A0A5J4V214_9EUKA</name>
<feature type="transmembrane region" description="Helical" evidence="6">
    <location>
        <begin position="135"/>
        <end position="154"/>
    </location>
</feature>
<feature type="transmembrane region" description="Helical" evidence="6">
    <location>
        <begin position="48"/>
        <end position="70"/>
    </location>
</feature>
<dbReference type="InterPro" id="IPR003663">
    <property type="entry name" value="Sugar/inositol_transpt"/>
</dbReference>
<evidence type="ECO:0000313" key="9">
    <source>
        <dbReference type="Proteomes" id="UP000324800"/>
    </source>
</evidence>
<keyword evidence="3 6" id="KW-0812">Transmembrane</keyword>
<dbReference type="EMBL" id="SNRW01010543">
    <property type="protein sequence ID" value="KAA6376412.1"/>
    <property type="molecule type" value="Genomic_DNA"/>
</dbReference>
<proteinExistence type="inferred from homology"/>
<dbReference type="InterPro" id="IPR005829">
    <property type="entry name" value="Sugar_transporter_CS"/>
</dbReference>
<feature type="transmembrane region" description="Helical" evidence="6">
    <location>
        <begin position="77"/>
        <end position="97"/>
    </location>
</feature>
<dbReference type="PANTHER" id="PTHR48022">
    <property type="entry name" value="PLASTIDIC GLUCOSE TRANSPORTER 4"/>
    <property type="match status" value="1"/>
</dbReference>
<evidence type="ECO:0000313" key="8">
    <source>
        <dbReference type="EMBL" id="KAA6376412.1"/>
    </source>
</evidence>
<organism evidence="8 9">
    <name type="scientific">Streblomastix strix</name>
    <dbReference type="NCBI Taxonomy" id="222440"/>
    <lineage>
        <taxon>Eukaryota</taxon>
        <taxon>Metamonada</taxon>
        <taxon>Preaxostyla</taxon>
        <taxon>Oxymonadida</taxon>
        <taxon>Streblomastigidae</taxon>
        <taxon>Streblomastix</taxon>
    </lineage>
</organism>
<dbReference type="AlphaFoldDB" id="A0A5J4V214"/>
<dbReference type="GO" id="GO:0005351">
    <property type="term" value="F:carbohydrate:proton symporter activity"/>
    <property type="evidence" value="ECO:0007669"/>
    <property type="project" value="TreeGrafter"/>
</dbReference>
<evidence type="ECO:0000256" key="2">
    <source>
        <dbReference type="ARBA" id="ARBA00010992"/>
    </source>
</evidence>
<dbReference type="PROSITE" id="PS50850">
    <property type="entry name" value="MFS"/>
    <property type="match status" value="1"/>
</dbReference>
<dbReference type="PRINTS" id="PR00171">
    <property type="entry name" value="SUGRTRNSPORT"/>
</dbReference>
<dbReference type="Gene3D" id="1.20.1250.20">
    <property type="entry name" value="MFS general substrate transporter like domains"/>
    <property type="match status" value="1"/>
</dbReference>
<dbReference type="GO" id="GO:0016020">
    <property type="term" value="C:membrane"/>
    <property type="evidence" value="ECO:0007669"/>
    <property type="project" value="UniProtKB-SubCell"/>
</dbReference>
<dbReference type="InterPro" id="IPR005828">
    <property type="entry name" value="MFS_sugar_transport-like"/>
</dbReference>
<evidence type="ECO:0000256" key="6">
    <source>
        <dbReference type="SAM" id="Phobius"/>
    </source>
</evidence>
<dbReference type="PROSITE" id="PS00217">
    <property type="entry name" value="SUGAR_TRANSPORT_2"/>
    <property type="match status" value="1"/>
</dbReference>
<evidence type="ECO:0000256" key="5">
    <source>
        <dbReference type="ARBA" id="ARBA00023136"/>
    </source>
</evidence>